<dbReference type="PANTHER" id="PTHR48027">
    <property type="entry name" value="HETEROGENEOUS NUCLEAR RIBONUCLEOPROTEIN 87F-RELATED"/>
    <property type="match status" value="1"/>
</dbReference>
<dbReference type="FunFam" id="3.30.70.330:FF:000634">
    <property type="entry name" value="Related to glycine-rich RNA-binding protein"/>
    <property type="match status" value="1"/>
</dbReference>
<reference evidence="5" key="1">
    <citation type="submission" date="2018-08" db="EMBL/GenBank/DDBJ databases">
        <authorList>
            <person name="Guldener U."/>
        </authorList>
    </citation>
    <scope>NUCLEOTIDE SEQUENCE</scope>
    <source>
        <strain evidence="5">UB2</strain>
    </source>
</reference>
<protein>
    <submittedName>
        <fullName evidence="5">Related to glycine-rich RNA-binding protein</fullName>
    </submittedName>
</protein>
<evidence type="ECO:0000256" key="3">
    <source>
        <dbReference type="SAM" id="MobiDB-lite"/>
    </source>
</evidence>
<dbReference type="InterPro" id="IPR048289">
    <property type="entry name" value="RRM2_NsCP33-like"/>
</dbReference>
<evidence type="ECO:0000259" key="4">
    <source>
        <dbReference type="PROSITE" id="PS50102"/>
    </source>
</evidence>
<dbReference type="InterPro" id="IPR052462">
    <property type="entry name" value="SLIRP/GR-RBP-like"/>
</dbReference>
<dbReference type="PROSITE" id="PS50102">
    <property type="entry name" value="RRM"/>
    <property type="match status" value="1"/>
</dbReference>
<feature type="compositionally biased region" description="Low complexity" evidence="3">
    <location>
        <begin position="230"/>
        <end position="250"/>
    </location>
</feature>
<dbReference type="EMBL" id="ULHB01000005">
    <property type="protein sequence ID" value="SYW75069.1"/>
    <property type="molecule type" value="Genomic_DNA"/>
</dbReference>
<dbReference type="Proteomes" id="UP000658997">
    <property type="component" value="Unassembled WGS sequence"/>
</dbReference>
<evidence type="ECO:0000313" key="6">
    <source>
        <dbReference type="Proteomes" id="UP000658997"/>
    </source>
</evidence>
<evidence type="ECO:0000256" key="1">
    <source>
        <dbReference type="ARBA" id="ARBA00022884"/>
    </source>
</evidence>
<organism evidence="5 6">
    <name type="scientific">Ustilago bromivora</name>
    <dbReference type="NCBI Taxonomy" id="307758"/>
    <lineage>
        <taxon>Eukaryota</taxon>
        <taxon>Fungi</taxon>
        <taxon>Dikarya</taxon>
        <taxon>Basidiomycota</taxon>
        <taxon>Ustilaginomycotina</taxon>
        <taxon>Ustilaginomycetes</taxon>
        <taxon>Ustilaginales</taxon>
        <taxon>Ustilaginaceae</taxon>
        <taxon>Ustilago</taxon>
    </lineage>
</organism>
<feature type="region of interest" description="Disordered" evidence="3">
    <location>
        <begin position="202"/>
        <end position="281"/>
    </location>
</feature>
<comment type="caution">
    <text evidence="5">The sequence shown here is derived from an EMBL/GenBank/DDBJ whole genome shotgun (WGS) entry which is preliminary data.</text>
</comment>
<keyword evidence="6" id="KW-1185">Reference proteome</keyword>
<evidence type="ECO:0000313" key="5">
    <source>
        <dbReference type="EMBL" id="SYW75069.1"/>
    </source>
</evidence>
<dbReference type="SMART" id="SM00360">
    <property type="entry name" value="RRM"/>
    <property type="match status" value="1"/>
</dbReference>
<feature type="domain" description="RRM" evidence="4">
    <location>
        <begin position="91"/>
        <end position="169"/>
    </location>
</feature>
<dbReference type="InterPro" id="IPR012677">
    <property type="entry name" value="Nucleotide-bd_a/b_plait_sf"/>
</dbReference>
<dbReference type="Pfam" id="PF00076">
    <property type="entry name" value="RRM_1"/>
    <property type="match status" value="1"/>
</dbReference>
<dbReference type="InterPro" id="IPR000504">
    <property type="entry name" value="RRM_dom"/>
</dbReference>
<evidence type="ECO:0000256" key="2">
    <source>
        <dbReference type="PROSITE-ProRule" id="PRU00176"/>
    </source>
</evidence>
<dbReference type="InterPro" id="IPR035979">
    <property type="entry name" value="RBD_domain_sf"/>
</dbReference>
<accession>A0A8H8TN85</accession>
<keyword evidence="1 2" id="KW-0694">RNA-binding</keyword>
<proteinExistence type="predicted"/>
<dbReference type="Gene3D" id="3.30.70.330">
    <property type="match status" value="1"/>
</dbReference>
<dbReference type="CDD" id="cd21608">
    <property type="entry name" value="RRM2_NsCP33_like"/>
    <property type="match status" value="1"/>
</dbReference>
<dbReference type="AlphaFoldDB" id="A0A8H8TN85"/>
<feature type="compositionally biased region" description="Low complexity" evidence="3">
    <location>
        <begin position="260"/>
        <end position="274"/>
    </location>
</feature>
<dbReference type="GO" id="GO:0003723">
    <property type="term" value="F:RNA binding"/>
    <property type="evidence" value="ECO:0007669"/>
    <property type="project" value="UniProtKB-UniRule"/>
</dbReference>
<name>A0A8H8TN85_9BASI</name>
<dbReference type="SUPFAM" id="SSF54928">
    <property type="entry name" value="RNA-binding domain, RBD"/>
    <property type="match status" value="1"/>
</dbReference>
<gene>
    <name evidence="5" type="ORF">UBRO2_00479</name>
</gene>
<sequence length="281" mass="29448">MSTFARPTSSSIRYTITSSFVPQFPVLISSSFVPVSLVLFTSQIVSDSSVSSSRLGFSIGSIVSPIKIPRAGLGALPPPVSLWNSQFKMAAKVYVGNLSWNTTDDSLAHAFSAYGQLTDYIVMKDRETGRSRGFGFVTFATQGEADAAIAALNEQELDGRRIRVNMANSRPAGGMGGGYGGVTGQYGANAYGAAGGYGGYGQQPGFQQQPGGYQQPGFQPQQGGYGGYQQPGFQPQQQGYGAPQQGYGAPQQGGYGGYGAQQQGFQQPAQQNGGAFNGQGY</sequence>
<feature type="compositionally biased region" description="Low complexity" evidence="3">
    <location>
        <begin position="203"/>
        <end position="222"/>
    </location>
</feature>